<dbReference type="EMBL" id="SHLC01000001">
    <property type="protein sequence ID" value="RZU66089.1"/>
    <property type="molecule type" value="Genomic_DNA"/>
</dbReference>
<dbReference type="OrthoDB" id="21421at2"/>
<comment type="caution">
    <text evidence="2">The sequence shown here is derived from an EMBL/GenBank/DDBJ whole genome shotgun (WGS) entry which is preliminary data.</text>
</comment>
<dbReference type="Pfam" id="PF02810">
    <property type="entry name" value="SEC-C"/>
    <property type="match status" value="1"/>
</dbReference>
<sequence>MIDDGARCPCLSGESYADCCGRLHRGEADAATAEQLMRSRFSAFAVGDVPYLLRSWHSGTRPAELELDAGLRWYRLDIDGSSRGGMLDSEGTVEFTAYYRDEEGRGSQHENSRFVREDGRWVYLD</sequence>
<dbReference type="RefSeq" id="WP_130507455.1">
    <property type="nucleotide sequence ID" value="NZ_SHLC01000001.1"/>
</dbReference>
<dbReference type="Gene3D" id="3.10.450.50">
    <property type="match status" value="1"/>
</dbReference>
<feature type="domain" description="YchJ-like middle NTF2-like" evidence="1">
    <location>
        <begin position="32"/>
        <end position="125"/>
    </location>
</feature>
<evidence type="ECO:0000259" key="1">
    <source>
        <dbReference type="Pfam" id="PF17775"/>
    </source>
</evidence>
<dbReference type="Proteomes" id="UP000291483">
    <property type="component" value="Unassembled WGS sequence"/>
</dbReference>
<dbReference type="AlphaFoldDB" id="A0A4Q8AQ15"/>
<keyword evidence="3" id="KW-1185">Reference proteome</keyword>
<proteinExistence type="predicted"/>
<dbReference type="InterPro" id="IPR004027">
    <property type="entry name" value="SEC_C_motif"/>
</dbReference>
<dbReference type="SUPFAM" id="SSF54427">
    <property type="entry name" value="NTF2-like"/>
    <property type="match status" value="1"/>
</dbReference>
<name>A0A4Q8AQ15_9MICO</name>
<evidence type="ECO:0000313" key="3">
    <source>
        <dbReference type="Proteomes" id="UP000291483"/>
    </source>
</evidence>
<evidence type="ECO:0000313" key="2">
    <source>
        <dbReference type="EMBL" id="RZU66089.1"/>
    </source>
</evidence>
<gene>
    <name evidence="2" type="ORF">EV379_2435</name>
</gene>
<protein>
    <submittedName>
        <fullName evidence="2">SEC-C motif-containing protein</fullName>
    </submittedName>
</protein>
<organism evidence="2 3">
    <name type="scientific">Microterricola gilva</name>
    <dbReference type="NCBI Taxonomy" id="393267"/>
    <lineage>
        <taxon>Bacteria</taxon>
        <taxon>Bacillati</taxon>
        <taxon>Actinomycetota</taxon>
        <taxon>Actinomycetes</taxon>
        <taxon>Micrococcales</taxon>
        <taxon>Microbacteriaceae</taxon>
        <taxon>Microterricola</taxon>
    </lineage>
</organism>
<dbReference type="InterPro" id="IPR032710">
    <property type="entry name" value="NTF2-like_dom_sf"/>
</dbReference>
<dbReference type="InterPro" id="IPR048469">
    <property type="entry name" value="YchJ-like_M"/>
</dbReference>
<dbReference type="Pfam" id="PF17775">
    <property type="entry name" value="YchJ_M-like"/>
    <property type="match status" value="1"/>
</dbReference>
<reference evidence="2 3" key="1">
    <citation type="submission" date="2019-02" db="EMBL/GenBank/DDBJ databases">
        <title>Sequencing the genomes of 1000 actinobacteria strains.</title>
        <authorList>
            <person name="Klenk H.-P."/>
        </authorList>
    </citation>
    <scope>NUCLEOTIDE SEQUENCE [LARGE SCALE GENOMIC DNA]</scope>
    <source>
        <strain evidence="2 3">DSM 18319</strain>
    </source>
</reference>
<accession>A0A4Q8AQ15</accession>